<dbReference type="AlphaFoldDB" id="A0A1E7KMW5"/>
<organism evidence="2 3">
    <name type="scientific">Streptomyces oceani</name>
    <dbReference type="NCBI Taxonomy" id="1075402"/>
    <lineage>
        <taxon>Bacteria</taxon>
        <taxon>Bacillati</taxon>
        <taxon>Actinomycetota</taxon>
        <taxon>Actinomycetes</taxon>
        <taxon>Kitasatosporales</taxon>
        <taxon>Streptomycetaceae</taxon>
        <taxon>Streptomyces</taxon>
    </lineage>
</organism>
<keyword evidence="3" id="KW-1185">Reference proteome</keyword>
<dbReference type="EMBL" id="LJGU01000103">
    <property type="protein sequence ID" value="OEV05250.1"/>
    <property type="molecule type" value="Genomic_DNA"/>
</dbReference>
<protein>
    <submittedName>
        <fullName evidence="2">Uncharacterized protein</fullName>
    </submittedName>
</protein>
<evidence type="ECO:0000313" key="2">
    <source>
        <dbReference type="EMBL" id="OEV05250.1"/>
    </source>
</evidence>
<feature type="compositionally biased region" description="Basic and acidic residues" evidence="1">
    <location>
        <begin position="80"/>
        <end position="101"/>
    </location>
</feature>
<sequence>MTVGISDQFDDKSSEYESERRADEARQRGRQQEDDSQRGTQEERESRRMEDEGGMSGGDQRSMEEHGGGMGEHSGGTGQREQRGERGGMDEETRERGRTAWEEDEDDEGMAF</sequence>
<accession>A0A1E7KMW5</accession>
<feature type="compositionally biased region" description="Basic and acidic residues" evidence="1">
    <location>
        <begin position="9"/>
        <end position="51"/>
    </location>
</feature>
<proteinExistence type="predicted"/>
<feature type="compositionally biased region" description="Gly residues" evidence="1">
    <location>
        <begin position="68"/>
        <end position="78"/>
    </location>
</feature>
<evidence type="ECO:0000313" key="3">
    <source>
        <dbReference type="Proteomes" id="UP000176101"/>
    </source>
</evidence>
<feature type="compositionally biased region" description="Acidic residues" evidence="1">
    <location>
        <begin position="102"/>
        <end position="112"/>
    </location>
</feature>
<evidence type="ECO:0000256" key="1">
    <source>
        <dbReference type="SAM" id="MobiDB-lite"/>
    </source>
</evidence>
<comment type="caution">
    <text evidence="2">The sequence shown here is derived from an EMBL/GenBank/DDBJ whole genome shotgun (WGS) entry which is preliminary data.</text>
</comment>
<reference evidence="2 3" key="1">
    <citation type="journal article" date="2016" name="Front. Microbiol.">
        <title>Comparative Genomics Analysis of Streptomyces Species Reveals Their Adaptation to the Marine Environment and Their Diversity at the Genomic Level.</title>
        <authorList>
            <person name="Tian X."/>
            <person name="Zhang Z."/>
            <person name="Yang T."/>
            <person name="Chen M."/>
            <person name="Li J."/>
            <person name="Chen F."/>
            <person name="Yang J."/>
            <person name="Li W."/>
            <person name="Zhang B."/>
            <person name="Zhang Z."/>
            <person name="Wu J."/>
            <person name="Zhang C."/>
            <person name="Long L."/>
            <person name="Xiao J."/>
        </authorList>
    </citation>
    <scope>NUCLEOTIDE SEQUENCE [LARGE SCALE GENOMIC DNA]</scope>
    <source>
        <strain evidence="2 3">SCSIO 02100</strain>
    </source>
</reference>
<dbReference type="Proteomes" id="UP000176101">
    <property type="component" value="Unassembled WGS sequence"/>
</dbReference>
<feature type="region of interest" description="Disordered" evidence="1">
    <location>
        <begin position="1"/>
        <end position="112"/>
    </location>
</feature>
<name>A0A1E7KMW5_9ACTN</name>
<gene>
    <name evidence="2" type="ORF">AN216_03805</name>
</gene>